<dbReference type="STRING" id="283909.R7URR1"/>
<dbReference type="PANTHER" id="PTHR23319:SF4">
    <property type="entry name" value="GRAM DOMAIN CONTAINING 1B, ISOFORM E"/>
    <property type="match status" value="1"/>
</dbReference>
<feature type="region of interest" description="Disordered" evidence="3">
    <location>
        <begin position="202"/>
        <end position="257"/>
    </location>
</feature>
<evidence type="ECO:0000313" key="6">
    <source>
        <dbReference type="EMBL" id="ELU06592.1"/>
    </source>
</evidence>
<dbReference type="OrthoDB" id="2162691at2759"/>
<keyword evidence="4" id="KW-1133">Transmembrane helix</keyword>
<dbReference type="Pfam" id="PF16016">
    <property type="entry name" value="VASt"/>
    <property type="match status" value="1"/>
</dbReference>
<dbReference type="GO" id="GO:0032366">
    <property type="term" value="P:intracellular sterol transport"/>
    <property type="evidence" value="ECO:0007669"/>
    <property type="project" value="TreeGrafter"/>
</dbReference>
<dbReference type="EMBL" id="KB300512">
    <property type="protein sequence ID" value="ELU06592.1"/>
    <property type="molecule type" value="Genomic_DNA"/>
</dbReference>
<gene>
    <name evidence="6" type="ORF">CAPTEDRAFT_213042</name>
</gene>
<dbReference type="EMBL" id="AMQN01007363">
    <property type="status" value="NOT_ANNOTATED_CDS"/>
    <property type="molecule type" value="Genomic_DNA"/>
</dbReference>
<dbReference type="GO" id="GO:0005886">
    <property type="term" value="C:plasma membrane"/>
    <property type="evidence" value="ECO:0007669"/>
    <property type="project" value="TreeGrafter"/>
</dbReference>
<dbReference type="PANTHER" id="PTHR23319">
    <property type="entry name" value="GRAM DOMAIN CONTAINING 1B, ISOFORM E"/>
    <property type="match status" value="1"/>
</dbReference>
<evidence type="ECO:0000256" key="3">
    <source>
        <dbReference type="SAM" id="MobiDB-lite"/>
    </source>
</evidence>
<keyword evidence="8" id="KW-1185">Reference proteome</keyword>
<keyword evidence="2 4" id="KW-0472">Membrane</keyword>
<dbReference type="EnsemblMetazoa" id="CapteT213042">
    <property type="protein sequence ID" value="CapteP213042"/>
    <property type="gene ID" value="CapteG213042"/>
</dbReference>
<dbReference type="PROSITE" id="PS51778">
    <property type="entry name" value="VAST"/>
    <property type="match status" value="1"/>
</dbReference>
<feature type="compositionally biased region" description="Polar residues" evidence="3">
    <location>
        <begin position="202"/>
        <end position="213"/>
    </location>
</feature>
<proteinExistence type="predicted"/>
<dbReference type="GO" id="GO:0032934">
    <property type="term" value="F:sterol binding"/>
    <property type="evidence" value="ECO:0007669"/>
    <property type="project" value="TreeGrafter"/>
</dbReference>
<dbReference type="Proteomes" id="UP000014760">
    <property type="component" value="Unassembled WGS sequence"/>
</dbReference>
<dbReference type="GO" id="GO:0120015">
    <property type="term" value="F:sterol transfer activity"/>
    <property type="evidence" value="ECO:0007669"/>
    <property type="project" value="TreeGrafter"/>
</dbReference>
<feature type="compositionally biased region" description="Basic residues" evidence="3">
    <location>
        <begin position="216"/>
        <end position="226"/>
    </location>
</feature>
<dbReference type="GO" id="GO:0005789">
    <property type="term" value="C:endoplasmic reticulum membrane"/>
    <property type="evidence" value="ECO:0007669"/>
    <property type="project" value="TreeGrafter"/>
</dbReference>
<name>R7URR1_CAPTE</name>
<dbReference type="InterPro" id="IPR051482">
    <property type="entry name" value="Cholesterol_transport"/>
</dbReference>
<comment type="subcellular location">
    <subcellularLocation>
        <location evidence="1">Membrane</location>
    </subcellularLocation>
</comment>
<accession>R7URR1</accession>
<feature type="domain" description="VASt" evidence="5">
    <location>
        <begin position="30"/>
        <end position="203"/>
    </location>
</feature>
<dbReference type="OMA" id="HISANKM"/>
<organism evidence="6">
    <name type="scientific">Capitella teleta</name>
    <name type="common">Polychaete worm</name>
    <dbReference type="NCBI Taxonomy" id="283909"/>
    <lineage>
        <taxon>Eukaryota</taxon>
        <taxon>Metazoa</taxon>
        <taxon>Spiralia</taxon>
        <taxon>Lophotrochozoa</taxon>
        <taxon>Annelida</taxon>
        <taxon>Polychaeta</taxon>
        <taxon>Sedentaria</taxon>
        <taxon>Scolecida</taxon>
        <taxon>Capitellidae</taxon>
        <taxon>Capitella</taxon>
    </lineage>
</organism>
<dbReference type="InterPro" id="IPR031968">
    <property type="entry name" value="VASt"/>
</dbReference>
<feature type="transmembrane region" description="Helical" evidence="4">
    <location>
        <begin position="274"/>
        <end position="294"/>
    </location>
</feature>
<sequence length="380" mass="43543">MQKRISVGSSVEGAEAEVEVGEVECAGHEHLDIVGVDSVYAVSVDKMFEWLFSDSSFYRDFQETRKTFDLCLGEWPEDLDENGEKRRYLNYVLSLNYSVGPKSSPLAETQIVRQWKPGRFYLIDTEATNSGIPYADSFYVENRYCISRVGLHKCRLLITSQIKYRKSVWGLVKNFIEKNATSGINETYNLMAEMLHQEAQKQNQVQTSSSLASTPGRKKVLRRRKTSERTPSGKRPAPDIPATKPNSLPQHIPHRNASLHSEDPWHIKLTGDTLVRLICLVLIVLVLFNGVLFFKLWTLEQKAAAHYLHRPLFPHGQPSSHEEWTDVLDQQRELHQQEMDRWKEVLSASIQLMDHMKASLADLQSTIDQRTAQFTKPIDT</sequence>
<evidence type="ECO:0000256" key="4">
    <source>
        <dbReference type="SAM" id="Phobius"/>
    </source>
</evidence>
<reference evidence="6 8" key="2">
    <citation type="journal article" date="2013" name="Nature">
        <title>Insights into bilaterian evolution from three spiralian genomes.</title>
        <authorList>
            <person name="Simakov O."/>
            <person name="Marletaz F."/>
            <person name="Cho S.J."/>
            <person name="Edsinger-Gonzales E."/>
            <person name="Havlak P."/>
            <person name="Hellsten U."/>
            <person name="Kuo D.H."/>
            <person name="Larsson T."/>
            <person name="Lv J."/>
            <person name="Arendt D."/>
            <person name="Savage R."/>
            <person name="Osoegawa K."/>
            <person name="de Jong P."/>
            <person name="Grimwood J."/>
            <person name="Chapman J.A."/>
            <person name="Shapiro H."/>
            <person name="Aerts A."/>
            <person name="Otillar R.P."/>
            <person name="Terry A.Y."/>
            <person name="Boore J.L."/>
            <person name="Grigoriev I.V."/>
            <person name="Lindberg D.R."/>
            <person name="Seaver E.C."/>
            <person name="Weisblat D.A."/>
            <person name="Putnam N.H."/>
            <person name="Rokhsar D.S."/>
        </authorList>
    </citation>
    <scope>NUCLEOTIDE SEQUENCE</scope>
    <source>
        <strain evidence="6 8">I ESC-2004</strain>
    </source>
</reference>
<evidence type="ECO:0000313" key="8">
    <source>
        <dbReference type="Proteomes" id="UP000014760"/>
    </source>
</evidence>
<dbReference type="GO" id="GO:0140268">
    <property type="term" value="C:endoplasmic reticulum-plasma membrane contact site"/>
    <property type="evidence" value="ECO:0007669"/>
    <property type="project" value="TreeGrafter"/>
</dbReference>
<evidence type="ECO:0000256" key="2">
    <source>
        <dbReference type="ARBA" id="ARBA00023136"/>
    </source>
</evidence>
<keyword evidence="4" id="KW-0812">Transmembrane</keyword>
<dbReference type="AlphaFoldDB" id="R7URR1"/>
<dbReference type="HOGENOM" id="CLU_712169_0_0_1"/>
<reference evidence="7" key="3">
    <citation type="submission" date="2015-06" db="UniProtKB">
        <authorList>
            <consortium name="EnsemblMetazoa"/>
        </authorList>
    </citation>
    <scope>IDENTIFICATION</scope>
</reference>
<evidence type="ECO:0000259" key="5">
    <source>
        <dbReference type="PROSITE" id="PS51778"/>
    </source>
</evidence>
<evidence type="ECO:0000256" key="1">
    <source>
        <dbReference type="ARBA" id="ARBA00004370"/>
    </source>
</evidence>
<reference evidence="8" key="1">
    <citation type="submission" date="2012-12" db="EMBL/GenBank/DDBJ databases">
        <authorList>
            <person name="Hellsten U."/>
            <person name="Grimwood J."/>
            <person name="Chapman J.A."/>
            <person name="Shapiro H."/>
            <person name="Aerts A."/>
            <person name="Otillar R.P."/>
            <person name="Terry A.Y."/>
            <person name="Boore J.L."/>
            <person name="Simakov O."/>
            <person name="Marletaz F."/>
            <person name="Cho S.-J."/>
            <person name="Edsinger-Gonzales E."/>
            <person name="Havlak P."/>
            <person name="Kuo D.-H."/>
            <person name="Larsson T."/>
            <person name="Lv J."/>
            <person name="Arendt D."/>
            <person name="Savage R."/>
            <person name="Osoegawa K."/>
            <person name="de Jong P."/>
            <person name="Lindberg D.R."/>
            <person name="Seaver E.C."/>
            <person name="Weisblat D.A."/>
            <person name="Putnam N.H."/>
            <person name="Grigoriev I.V."/>
            <person name="Rokhsar D.S."/>
        </authorList>
    </citation>
    <scope>NUCLEOTIDE SEQUENCE</scope>
    <source>
        <strain evidence="8">I ESC-2004</strain>
    </source>
</reference>
<protein>
    <recommendedName>
        <fullName evidence="5">VASt domain-containing protein</fullName>
    </recommendedName>
</protein>
<evidence type="ECO:0000313" key="7">
    <source>
        <dbReference type="EnsemblMetazoa" id="CapteP213042"/>
    </source>
</evidence>